<feature type="region of interest" description="Disordered" evidence="9">
    <location>
        <begin position="108"/>
        <end position="134"/>
    </location>
</feature>
<dbReference type="AlphaFoldDB" id="A0A9P0EZL1"/>
<comment type="similarity">
    <text evidence="2">Belongs to the mitochondrion-specific ribosomal protein mL52 family.</text>
</comment>
<organism evidence="10 11">
    <name type="scientific">Bemisia tabaci</name>
    <name type="common">Sweetpotato whitefly</name>
    <name type="synonym">Aleurodes tabaci</name>
    <dbReference type="NCBI Taxonomy" id="7038"/>
    <lineage>
        <taxon>Eukaryota</taxon>
        <taxon>Metazoa</taxon>
        <taxon>Ecdysozoa</taxon>
        <taxon>Arthropoda</taxon>
        <taxon>Hexapoda</taxon>
        <taxon>Insecta</taxon>
        <taxon>Pterygota</taxon>
        <taxon>Neoptera</taxon>
        <taxon>Paraneoptera</taxon>
        <taxon>Hemiptera</taxon>
        <taxon>Sternorrhyncha</taxon>
        <taxon>Aleyrodoidea</taxon>
        <taxon>Aleyrodidae</taxon>
        <taxon>Aleyrodinae</taxon>
        <taxon>Bemisia</taxon>
    </lineage>
</organism>
<feature type="region of interest" description="Disordered" evidence="9">
    <location>
        <begin position="35"/>
        <end position="55"/>
    </location>
</feature>
<evidence type="ECO:0000256" key="4">
    <source>
        <dbReference type="ARBA" id="ARBA00022980"/>
    </source>
</evidence>
<dbReference type="KEGG" id="btab:109041845"/>
<evidence type="ECO:0000256" key="7">
    <source>
        <dbReference type="ARBA" id="ARBA00035181"/>
    </source>
</evidence>
<dbReference type="EMBL" id="OU963863">
    <property type="protein sequence ID" value="CAH0385703.1"/>
    <property type="molecule type" value="Genomic_DNA"/>
</dbReference>
<dbReference type="GO" id="GO:0003735">
    <property type="term" value="F:structural constituent of ribosome"/>
    <property type="evidence" value="ECO:0007669"/>
    <property type="project" value="InterPro"/>
</dbReference>
<keyword evidence="4" id="KW-0689">Ribosomal protein</keyword>
<evidence type="ECO:0000256" key="3">
    <source>
        <dbReference type="ARBA" id="ARBA00022946"/>
    </source>
</evidence>
<sequence>MLVKHSFLSLSRGGLQAIPKYPISSSATLFAVRPKPPPSRLTVQPNQTKEFRDDPDFSYVDGRLAPYGMGQTIRIKQQIEFVKTICKYSKELDAVKAESAAKLKAEQDAIQHRLDRRLKPKGDKHPHTSTQDSS</sequence>
<dbReference type="InterPro" id="IPR034596">
    <property type="entry name" value="Ribosomal_mL52"/>
</dbReference>
<evidence type="ECO:0000256" key="2">
    <source>
        <dbReference type="ARBA" id="ARBA00007232"/>
    </source>
</evidence>
<dbReference type="PANTHER" id="PTHR34090">
    <property type="entry name" value="39S RIBOSOMAL PROTEIN L52, MITOCHONDRIAL"/>
    <property type="match status" value="1"/>
</dbReference>
<evidence type="ECO:0000256" key="5">
    <source>
        <dbReference type="ARBA" id="ARBA00023128"/>
    </source>
</evidence>
<name>A0A9P0EZL1_BEMTA</name>
<dbReference type="PANTHER" id="PTHR34090:SF1">
    <property type="entry name" value="LARGE RIBOSOMAL SUBUNIT PROTEIN ML52"/>
    <property type="match status" value="1"/>
</dbReference>
<evidence type="ECO:0000256" key="8">
    <source>
        <dbReference type="ARBA" id="ARBA00035425"/>
    </source>
</evidence>
<dbReference type="GO" id="GO:0032543">
    <property type="term" value="P:mitochondrial translation"/>
    <property type="evidence" value="ECO:0007669"/>
    <property type="project" value="InterPro"/>
</dbReference>
<keyword evidence="11" id="KW-1185">Reference proteome</keyword>
<proteinExistence type="inferred from homology"/>
<reference evidence="10" key="1">
    <citation type="submission" date="2021-12" db="EMBL/GenBank/DDBJ databases">
        <authorList>
            <person name="King R."/>
        </authorList>
    </citation>
    <scope>NUCLEOTIDE SEQUENCE</scope>
</reference>
<protein>
    <recommendedName>
        <fullName evidence="7">Large ribosomal subunit protein mL52</fullName>
    </recommendedName>
    <alternativeName>
        <fullName evidence="8">39S ribosomal protein L52, mitochondrial</fullName>
    </alternativeName>
</protein>
<evidence type="ECO:0000256" key="9">
    <source>
        <dbReference type="SAM" id="MobiDB-lite"/>
    </source>
</evidence>
<evidence type="ECO:0000313" key="10">
    <source>
        <dbReference type="EMBL" id="CAH0385703.1"/>
    </source>
</evidence>
<dbReference type="Pfam" id="PF18699">
    <property type="entry name" value="MRPL52"/>
    <property type="match status" value="1"/>
</dbReference>
<evidence type="ECO:0000256" key="6">
    <source>
        <dbReference type="ARBA" id="ARBA00023274"/>
    </source>
</evidence>
<keyword evidence="3" id="KW-0809">Transit peptide</keyword>
<evidence type="ECO:0000313" key="11">
    <source>
        <dbReference type="Proteomes" id="UP001152759"/>
    </source>
</evidence>
<keyword evidence="6" id="KW-0687">Ribonucleoprotein</keyword>
<evidence type="ECO:0000256" key="1">
    <source>
        <dbReference type="ARBA" id="ARBA00004173"/>
    </source>
</evidence>
<dbReference type="Proteomes" id="UP001152759">
    <property type="component" value="Chromosome 2"/>
</dbReference>
<comment type="subcellular location">
    <subcellularLocation>
        <location evidence="1">Mitochondrion</location>
    </subcellularLocation>
</comment>
<dbReference type="GO" id="GO:0005762">
    <property type="term" value="C:mitochondrial large ribosomal subunit"/>
    <property type="evidence" value="ECO:0007669"/>
    <property type="project" value="InterPro"/>
</dbReference>
<gene>
    <name evidence="10" type="ORF">BEMITA_LOCUS4902</name>
</gene>
<accession>A0A9P0EZL1</accession>
<keyword evidence="5" id="KW-0496">Mitochondrion</keyword>